<organism evidence="3 4">
    <name type="scientific">Paenibacillus polygoni</name>
    <dbReference type="NCBI Taxonomy" id="3050112"/>
    <lineage>
        <taxon>Bacteria</taxon>
        <taxon>Bacillati</taxon>
        <taxon>Bacillota</taxon>
        <taxon>Bacilli</taxon>
        <taxon>Bacillales</taxon>
        <taxon>Paenibacillaceae</taxon>
        <taxon>Paenibacillus</taxon>
    </lineage>
</organism>
<dbReference type="EMBL" id="CP127162">
    <property type="protein sequence ID" value="WIV20015.1"/>
    <property type="molecule type" value="Genomic_DNA"/>
</dbReference>
<keyword evidence="1" id="KW-0812">Transmembrane</keyword>
<protein>
    <recommendedName>
        <fullName evidence="2">DUF6199 domain-containing protein</fullName>
    </recommendedName>
</protein>
<name>A0ABY8X3K8_9BACL</name>
<keyword evidence="1" id="KW-1133">Transmembrane helix</keyword>
<evidence type="ECO:0000256" key="1">
    <source>
        <dbReference type="SAM" id="Phobius"/>
    </source>
</evidence>
<dbReference type="InterPro" id="IPR045679">
    <property type="entry name" value="DUF6199"/>
</dbReference>
<keyword evidence="1" id="KW-0472">Membrane</keyword>
<sequence>MTGFIGFLFIISGLFAAISPYSAWYLSYGWRFKDAEPSELALSSERIVGIVLVIAGFITVISSCSAGSADRHWPDQFNEKLAAGEVQEISIGFVNPVTLTTEETTEVVHMMEEAELIPMDSSNVYGANNSGSVMFTDQTSVEIVFFGNSGRIELHPNHMDKIYIIDSEDLEKWYTANYSNK</sequence>
<reference evidence="3 4" key="1">
    <citation type="submission" date="2023-06" db="EMBL/GenBank/DDBJ databases">
        <title>Paenibacillus polygonum sp. nov., an endophytic bacterium, isolated from Polygonum lapathifolium L. in Nanji Wetland National Nature Reserve, South of Poyang Lake, Jiangxi Province, China.</title>
        <authorList>
            <person name="Yu Z."/>
        </authorList>
    </citation>
    <scope>NUCLEOTIDE SEQUENCE [LARGE SCALE GENOMIC DNA]</scope>
    <source>
        <strain evidence="3 4">C31</strain>
    </source>
</reference>
<proteinExistence type="predicted"/>
<evidence type="ECO:0000259" key="2">
    <source>
        <dbReference type="Pfam" id="PF19701"/>
    </source>
</evidence>
<accession>A0ABY8X3K8</accession>
<gene>
    <name evidence="3" type="ORF">QPK24_04680</name>
</gene>
<feature type="transmembrane region" description="Helical" evidence="1">
    <location>
        <begin position="47"/>
        <end position="67"/>
    </location>
</feature>
<evidence type="ECO:0000313" key="4">
    <source>
        <dbReference type="Proteomes" id="UP001236415"/>
    </source>
</evidence>
<dbReference type="RefSeq" id="WP_285746555.1">
    <property type="nucleotide sequence ID" value="NZ_CP127162.1"/>
</dbReference>
<keyword evidence="4" id="KW-1185">Reference proteome</keyword>
<dbReference type="Pfam" id="PF19701">
    <property type="entry name" value="DUF6199"/>
    <property type="match status" value="1"/>
</dbReference>
<feature type="domain" description="DUF6199" evidence="2">
    <location>
        <begin position="5"/>
        <end position="62"/>
    </location>
</feature>
<feature type="transmembrane region" description="Helical" evidence="1">
    <location>
        <begin position="7"/>
        <end position="27"/>
    </location>
</feature>
<dbReference type="Proteomes" id="UP001236415">
    <property type="component" value="Chromosome"/>
</dbReference>
<evidence type="ECO:0000313" key="3">
    <source>
        <dbReference type="EMBL" id="WIV20015.1"/>
    </source>
</evidence>